<organism evidence="2 3">
    <name type="scientific">Rhizophagus irregularis</name>
    <dbReference type="NCBI Taxonomy" id="588596"/>
    <lineage>
        <taxon>Eukaryota</taxon>
        <taxon>Fungi</taxon>
        <taxon>Fungi incertae sedis</taxon>
        <taxon>Mucoromycota</taxon>
        <taxon>Glomeromycotina</taxon>
        <taxon>Glomeromycetes</taxon>
        <taxon>Glomerales</taxon>
        <taxon>Glomeraceae</taxon>
        <taxon>Rhizophagus</taxon>
    </lineage>
</organism>
<evidence type="ECO:0000313" key="2">
    <source>
        <dbReference type="EMBL" id="PKC05703.1"/>
    </source>
</evidence>
<protein>
    <submittedName>
        <fullName evidence="2">Uncharacterized protein</fullName>
    </submittedName>
</protein>
<evidence type="ECO:0000313" key="3">
    <source>
        <dbReference type="Proteomes" id="UP000232722"/>
    </source>
</evidence>
<name>A0A2N0PFV4_9GLOM</name>
<evidence type="ECO:0000256" key="1">
    <source>
        <dbReference type="SAM" id="MobiDB-lite"/>
    </source>
</evidence>
<accession>A0A2N0PFV4</accession>
<dbReference type="AlphaFoldDB" id="A0A2N0PFV4"/>
<dbReference type="Proteomes" id="UP000232722">
    <property type="component" value="Unassembled WGS sequence"/>
</dbReference>
<dbReference type="EMBL" id="LLXJ01000844">
    <property type="protein sequence ID" value="PKC05703.1"/>
    <property type="molecule type" value="Genomic_DNA"/>
</dbReference>
<reference evidence="2 3" key="1">
    <citation type="submission" date="2016-04" db="EMBL/GenBank/DDBJ databases">
        <title>Genome analyses suggest a sexual origin of heterokaryosis in a supposedly ancient asexual fungus.</title>
        <authorList>
            <person name="Ropars J."/>
            <person name="Sedzielewska K."/>
            <person name="Noel J."/>
            <person name="Charron P."/>
            <person name="Farinelli L."/>
            <person name="Marton T."/>
            <person name="Kruger M."/>
            <person name="Pelin A."/>
            <person name="Brachmann A."/>
            <person name="Corradi N."/>
        </authorList>
    </citation>
    <scope>NUCLEOTIDE SEQUENCE [LARGE SCALE GENOMIC DNA]</scope>
    <source>
        <strain evidence="2 3">A5</strain>
    </source>
</reference>
<feature type="region of interest" description="Disordered" evidence="1">
    <location>
        <begin position="303"/>
        <end position="325"/>
    </location>
</feature>
<sequence length="565" mass="64761">MDEEMDIYRFWKTRNKTYCSDEQEMYVGYSKSKKLTIFDHYIGKYVVFDSLDAYWEMADSTPKEYQCYEEVVFNEVPQSPVIEISISSATRYPGTKIVEILRTTLGTMLAIFRTDYTDYTNIARVPSTLDDFVVMDEIVQKDGTWHYFFHIQATSFYFPNYSYCEDFRERLCDSLPNDISLLITRPTIYIYQLVGISGSYLLSLDNHKRITLYSQFLGTSTSVNRNDLFVSRYSAMHDPSTYAPLCRKNIEQRCFANPISASEEVIPSKVLTEINAEHNEVGIHISNVSIVSTEQVGMNKKTFREQSSIGDSPKADEPSTEFSEKNIANNRKQSLILSSTSYPKGSATTSCSTILIRESSTKKFQSRVVDPNLLAICAAINCMAVMFIIYKRMELQCLREVPSSSENIHQGIGTVFKYEQSDKVISSSPYGRSFRIKTITNKKRRRRKNTCNSLLRNKRVGRSASNRPKLLVKLKKYPQPRDNRVNRKPYFTDRRYASPQIGCLITPTMCGEIGSLSEFLQEFLEDCFIPPGSSTETSSELIHHENCCITNSSMNDIRLKPDLNS</sequence>
<comment type="caution">
    <text evidence="2">The sequence shown here is derived from an EMBL/GenBank/DDBJ whole genome shotgun (WGS) entry which is preliminary data.</text>
</comment>
<dbReference type="VEuPathDB" id="FungiDB:RhiirA1_460951"/>
<proteinExistence type="predicted"/>
<dbReference type="VEuPathDB" id="FungiDB:RhiirFUN_025379"/>
<gene>
    <name evidence="2" type="ORF">RhiirA5_420576</name>
</gene>
<reference evidence="2 3" key="2">
    <citation type="submission" date="2017-09" db="EMBL/GenBank/DDBJ databases">
        <title>Extensive intraspecific genome diversity in a model arbuscular mycorrhizal fungus.</title>
        <authorList>
            <person name="Chen E.C."/>
            <person name="Morin E."/>
            <person name="Beaudet D."/>
            <person name="Noel J."/>
            <person name="Ndikumana S."/>
            <person name="Charron P."/>
            <person name="St-Onge C."/>
            <person name="Giorgi J."/>
            <person name="Grigoriev I.V."/>
            <person name="Roux C."/>
            <person name="Martin F.M."/>
            <person name="Corradi N."/>
        </authorList>
    </citation>
    <scope>NUCLEOTIDE SEQUENCE [LARGE SCALE GENOMIC DNA]</scope>
    <source>
        <strain evidence="2 3">A5</strain>
    </source>
</reference>